<keyword evidence="3" id="KW-0175">Coiled coil</keyword>
<dbReference type="SUPFAM" id="SSF111369">
    <property type="entry name" value="HlyD-like secretion proteins"/>
    <property type="match status" value="1"/>
</dbReference>
<feature type="domain" description="Multidrug resistance protein MdtA-like beta-barrel" evidence="7">
    <location>
        <begin position="222"/>
        <end position="306"/>
    </location>
</feature>
<name>A0A410H402_9GAMM</name>
<evidence type="ECO:0000259" key="8">
    <source>
        <dbReference type="Pfam" id="PF25967"/>
    </source>
</evidence>
<dbReference type="GO" id="GO:0015721">
    <property type="term" value="P:bile acid and bile salt transport"/>
    <property type="evidence" value="ECO:0007669"/>
    <property type="project" value="TreeGrafter"/>
</dbReference>
<dbReference type="InterPro" id="IPR058627">
    <property type="entry name" value="MdtA-like_C"/>
</dbReference>
<evidence type="ECO:0000313" key="10">
    <source>
        <dbReference type="Proteomes" id="UP000285478"/>
    </source>
</evidence>
<feature type="domain" description="Multidrug resistance protein MdtA-like C-terminal permuted SH3" evidence="8">
    <location>
        <begin position="315"/>
        <end position="375"/>
    </location>
</feature>
<feature type="domain" description="Multidrug resistance protein MdtA-like barrel-sandwich hybrid" evidence="6">
    <location>
        <begin position="76"/>
        <end position="218"/>
    </location>
</feature>
<dbReference type="AlphaFoldDB" id="A0A410H402"/>
<dbReference type="Pfam" id="PF25917">
    <property type="entry name" value="BSH_RND"/>
    <property type="match status" value="1"/>
</dbReference>
<evidence type="ECO:0000313" key="9">
    <source>
        <dbReference type="EMBL" id="QAB15653.1"/>
    </source>
</evidence>
<dbReference type="GO" id="GO:0022857">
    <property type="term" value="F:transmembrane transporter activity"/>
    <property type="evidence" value="ECO:0007669"/>
    <property type="project" value="InterPro"/>
</dbReference>
<reference evidence="9 10" key="1">
    <citation type="journal article" date="2018" name="Environ. Microbiol.">
        <title>Genomes of ubiquitous marine and hypersaline Hydrogenovibrio, Thiomicrorhabdus and Thiomicrospira spp. encode a diversity of mechanisms to sustain chemolithoautotrophy in heterogeneous environments.</title>
        <authorList>
            <person name="Scott K.M."/>
            <person name="Williams J."/>
            <person name="Porter C.M.B."/>
            <person name="Russel S."/>
            <person name="Harmer T.L."/>
            <person name="Paul J.H."/>
            <person name="Antonen K.M."/>
            <person name="Bridges M.K."/>
            <person name="Camper G.J."/>
            <person name="Campla C.K."/>
            <person name="Casella L.G."/>
            <person name="Chase E."/>
            <person name="Conrad J.W."/>
            <person name="Cruz M.C."/>
            <person name="Dunlap D.S."/>
            <person name="Duran L."/>
            <person name="Fahsbender E.M."/>
            <person name="Goldsmith D.B."/>
            <person name="Keeley R.F."/>
            <person name="Kondoff M.R."/>
            <person name="Kussy B.I."/>
            <person name="Lane M.K."/>
            <person name="Lawler S."/>
            <person name="Leigh B.A."/>
            <person name="Lewis C."/>
            <person name="Lostal L.M."/>
            <person name="Marking D."/>
            <person name="Mancera P.A."/>
            <person name="McClenthan E.C."/>
            <person name="McIntyre E.A."/>
            <person name="Mine J.A."/>
            <person name="Modi S."/>
            <person name="Moore B.D."/>
            <person name="Morgan W.A."/>
            <person name="Nelson K.M."/>
            <person name="Nguyen K.N."/>
            <person name="Ogburn N."/>
            <person name="Parrino D.G."/>
            <person name="Pedapudi A.D."/>
            <person name="Pelham R.P."/>
            <person name="Preece A.M."/>
            <person name="Rampersad E.A."/>
            <person name="Richardson J.C."/>
            <person name="Rodgers C.M."/>
            <person name="Schaffer B.L."/>
            <person name="Sheridan N.E."/>
            <person name="Solone M.R."/>
            <person name="Staley Z.R."/>
            <person name="Tabuchi M."/>
            <person name="Waide R.J."/>
            <person name="Wanjugi P.W."/>
            <person name="Young S."/>
            <person name="Clum A."/>
            <person name="Daum C."/>
            <person name="Huntemann M."/>
            <person name="Ivanova N."/>
            <person name="Kyrpides N."/>
            <person name="Mikhailova N."/>
            <person name="Palaniappan K."/>
            <person name="Pillay M."/>
            <person name="Reddy T.B.K."/>
            <person name="Shapiro N."/>
            <person name="Stamatis D."/>
            <person name="Varghese N."/>
            <person name="Woyke T."/>
            <person name="Boden R."/>
            <person name="Freyermuth S.K."/>
            <person name="Kerfeld C.A."/>
        </authorList>
    </citation>
    <scope>NUCLEOTIDE SEQUENCE [LARGE SCALE GENOMIC DNA]</scope>
    <source>
        <strain evidence="9 10">JR-2</strain>
    </source>
</reference>
<dbReference type="RefSeq" id="WP_128385067.1">
    <property type="nucleotide sequence ID" value="NZ_CP035033.1"/>
</dbReference>
<sequence length="407" mass="44343">MKNFTSRSALKFSALVLSAGLAVTLNGCDSLTGGGDAKQNAGAGMHRMPQVGIQKAEPTQVPNTLSFTGRAVPFTIAEVRPQVDGIITERLFEEGQHVSKGDILYKIDDETYQALYDNAQAEIKKSQALLTNAELKVKRNQRLVKINAVSEQVLDDALATLREAKANLEANKAALKTASINLERTKIKAPVSGMIGRSSFTKGALVMNNQAEVMATIQQLDPIYVDFSVPSYYAAILKRAMKKNPEMNIEKFPVTITFDNGEKYEHTGHIKLSEFSVDESTDTIILRTEFDNPDTQLLPGMFIRGSVMTGYHKDVYLVPSLSLSRDTLGHAFVMVLAQDGTVTVRPVKEKGLYKESWVITDGLQPGDQIIVKGLQFIRPGIKAAVMGAKPDAAPSATKAPENAKEGK</sequence>
<dbReference type="GO" id="GO:0030313">
    <property type="term" value="C:cell envelope"/>
    <property type="evidence" value="ECO:0007669"/>
    <property type="project" value="UniProtKB-SubCell"/>
</dbReference>
<dbReference type="GO" id="GO:0046677">
    <property type="term" value="P:response to antibiotic"/>
    <property type="evidence" value="ECO:0007669"/>
    <property type="project" value="TreeGrafter"/>
</dbReference>
<dbReference type="GO" id="GO:0005886">
    <property type="term" value="C:plasma membrane"/>
    <property type="evidence" value="ECO:0007669"/>
    <property type="project" value="TreeGrafter"/>
</dbReference>
<comment type="subcellular location">
    <subcellularLocation>
        <location evidence="1">Cell inner membrane</location>
        <topology evidence="1">Lipid-anchor</topology>
    </subcellularLocation>
</comment>
<evidence type="ECO:0000259" key="6">
    <source>
        <dbReference type="Pfam" id="PF25917"/>
    </source>
</evidence>
<evidence type="ECO:0000256" key="2">
    <source>
        <dbReference type="ARBA" id="ARBA00009477"/>
    </source>
</evidence>
<dbReference type="Pfam" id="PF25944">
    <property type="entry name" value="Beta-barrel_RND"/>
    <property type="match status" value="1"/>
</dbReference>
<dbReference type="Pfam" id="PF25876">
    <property type="entry name" value="HH_MFP_RND"/>
    <property type="match status" value="1"/>
</dbReference>
<feature type="coiled-coil region" evidence="3">
    <location>
        <begin position="116"/>
        <end position="185"/>
    </location>
</feature>
<feature type="chain" id="PRO_5019096010" evidence="4">
    <location>
        <begin position="28"/>
        <end position="407"/>
    </location>
</feature>
<evidence type="ECO:0000259" key="7">
    <source>
        <dbReference type="Pfam" id="PF25944"/>
    </source>
</evidence>
<dbReference type="PANTHER" id="PTHR30158:SF3">
    <property type="entry name" value="MULTIDRUG EFFLUX PUMP SUBUNIT ACRA-RELATED"/>
    <property type="match status" value="1"/>
</dbReference>
<organism evidence="9 10">
    <name type="scientific">Hydrogenovibrio thermophilus</name>
    <dbReference type="NCBI Taxonomy" id="265883"/>
    <lineage>
        <taxon>Bacteria</taxon>
        <taxon>Pseudomonadati</taxon>
        <taxon>Pseudomonadota</taxon>
        <taxon>Gammaproteobacteria</taxon>
        <taxon>Thiotrichales</taxon>
        <taxon>Piscirickettsiaceae</taxon>
        <taxon>Hydrogenovibrio</taxon>
    </lineage>
</organism>
<feature type="domain" description="Multidrug resistance protein MdtA-like alpha-helical hairpin" evidence="5">
    <location>
        <begin position="116"/>
        <end position="184"/>
    </location>
</feature>
<dbReference type="EMBL" id="CP035033">
    <property type="protein sequence ID" value="QAB15653.1"/>
    <property type="molecule type" value="Genomic_DNA"/>
</dbReference>
<evidence type="ECO:0000259" key="5">
    <source>
        <dbReference type="Pfam" id="PF25876"/>
    </source>
</evidence>
<dbReference type="Gene3D" id="2.40.420.20">
    <property type="match status" value="1"/>
</dbReference>
<dbReference type="PANTHER" id="PTHR30158">
    <property type="entry name" value="ACRA/E-RELATED COMPONENT OF DRUG EFFLUX TRANSPORTER"/>
    <property type="match status" value="1"/>
</dbReference>
<dbReference type="Gene3D" id="1.10.287.470">
    <property type="entry name" value="Helix hairpin bin"/>
    <property type="match status" value="1"/>
</dbReference>
<gene>
    <name evidence="9" type="ORF">EPV75_08225</name>
</gene>
<dbReference type="InterPro" id="IPR058624">
    <property type="entry name" value="MdtA-like_HH"/>
</dbReference>
<dbReference type="Gene3D" id="2.40.50.100">
    <property type="match status" value="1"/>
</dbReference>
<keyword evidence="4" id="KW-0732">Signal</keyword>
<dbReference type="InterPro" id="IPR006143">
    <property type="entry name" value="RND_pump_MFP"/>
</dbReference>
<comment type="similarity">
    <text evidence="2">Belongs to the membrane fusion protein (MFP) (TC 8.A.1) family.</text>
</comment>
<dbReference type="Gene3D" id="2.40.30.170">
    <property type="match status" value="1"/>
</dbReference>
<proteinExistence type="inferred from homology"/>
<evidence type="ECO:0000256" key="4">
    <source>
        <dbReference type="SAM" id="SignalP"/>
    </source>
</evidence>
<dbReference type="NCBIfam" id="TIGR01730">
    <property type="entry name" value="RND_mfp"/>
    <property type="match status" value="1"/>
</dbReference>
<dbReference type="KEGG" id="htr:EPV75_08225"/>
<protein>
    <submittedName>
        <fullName evidence="9">Efflux RND transporter periplasmic adaptor subunit</fullName>
    </submittedName>
</protein>
<dbReference type="Pfam" id="PF25967">
    <property type="entry name" value="RND-MFP_C"/>
    <property type="match status" value="1"/>
</dbReference>
<dbReference type="InterPro" id="IPR058626">
    <property type="entry name" value="MdtA-like_b-barrel"/>
</dbReference>
<feature type="signal peptide" evidence="4">
    <location>
        <begin position="1"/>
        <end position="27"/>
    </location>
</feature>
<dbReference type="InterPro" id="IPR058625">
    <property type="entry name" value="MdtA-like_BSH"/>
</dbReference>
<dbReference type="Proteomes" id="UP000285478">
    <property type="component" value="Chromosome"/>
</dbReference>
<keyword evidence="10" id="KW-1185">Reference proteome</keyword>
<evidence type="ECO:0000256" key="1">
    <source>
        <dbReference type="ARBA" id="ARBA00004519"/>
    </source>
</evidence>
<accession>A0A410H402</accession>
<evidence type="ECO:0000256" key="3">
    <source>
        <dbReference type="SAM" id="Coils"/>
    </source>
</evidence>